<dbReference type="RefSeq" id="WP_104831291.1">
    <property type="nucleotide sequence ID" value="NZ_PJCH01000015.1"/>
</dbReference>
<evidence type="ECO:0008006" key="4">
    <source>
        <dbReference type="Google" id="ProtNLM"/>
    </source>
</evidence>
<keyword evidence="3" id="KW-1185">Reference proteome</keyword>
<organism evidence="2 3">
    <name type="scientific">Hyphococcus luteus</name>
    <dbReference type="NCBI Taxonomy" id="2058213"/>
    <lineage>
        <taxon>Bacteria</taxon>
        <taxon>Pseudomonadati</taxon>
        <taxon>Pseudomonadota</taxon>
        <taxon>Alphaproteobacteria</taxon>
        <taxon>Parvularculales</taxon>
        <taxon>Parvularculaceae</taxon>
        <taxon>Hyphococcus</taxon>
    </lineage>
</organism>
<evidence type="ECO:0000256" key="1">
    <source>
        <dbReference type="SAM" id="SignalP"/>
    </source>
</evidence>
<protein>
    <recommendedName>
        <fullName evidence="4">ABC transporter substrate-binding protein</fullName>
    </recommendedName>
</protein>
<evidence type="ECO:0000313" key="3">
    <source>
        <dbReference type="Proteomes" id="UP000239504"/>
    </source>
</evidence>
<reference evidence="2 3" key="1">
    <citation type="submission" date="2017-12" db="EMBL/GenBank/DDBJ databases">
        <authorList>
            <person name="Hurst M.R.H."/>
        </authorList>
    </citation>
    <scope>NUCLEOTIDE SEQUENCE [LARGE SCALE GENOMIC DNA]</scope>
    <source>
        <strain evidence="2 3">SY-3-19</strain>
    </source>
</reference>
<dbReference type="AlphaFoldDB" id="A0A2S7K0P9"/>
<gene>
    <name evidence="2" type="ORF">CW354_17055</name>
</gene>
<comment type="caution">
    <text evidence="2">The sequence shown here is derived from an EMBL/GenBank/DDBJ whole genome shotgun (WGS) entry which is preliminary data.</text>
</comment>
<dbReference type="InterPro" id="IPR006311">
    <property type="entry name" value="TAT_signal"/>
</dbReference>
<evidence type="ECO:0000313" key="2">
    <source>
        <dbReference type="EMBL" id="PQA86079.1"/>
    </source>
</evidence>
<dbReference type="OrthoDB" id="7508547at2"/>
<proteinExistence type="predicted"/>
<accession>A0A2S7K0P9</accession>
<name>A0A2S7K0P9_9PROT</name>
<sequence length="127" mass="13701">MLTMKRRDMLLGAAAASVVLSGGVAVAANRAGSDKPVITVYSADFPRAQDLARKNAGRANRIEPLKGDLIAFYKARLASHRGAIEGYTSWSDYLLLRGLAEEQGLRLRAETQLPGASGKSLFHWVMA</sequence>
<feature type="signal peptide" evidence="1">
    <location>
        <begin position="1"/>
        <end position="27"/>
    </location>
</feature>
<dbReference type="PROSITE" id="PS51318">
    <property type="entry name" value="TAT"/>
    <property type="match status" value="1"/>
</dbReference>
<keyword evidence="1" id="KW-0732">Signal</keyword>
<dbReference type="EMBL" id="PJCH01000015">
    <property type="protein sequence ID" value="PQA86079.1"/>
    <property type="molecule type" value="Genomic_DNA"/>
</dbReference>
<feature type="chain" id="PRO_5015541657" description="ABC transporter substrate-binding protein" evidence="1">
    <location>
        <begin position="28"/>
        <end position="127"/>
    </location>
</feature>
<dbReference type="Proteomes" id="UP000239504">
    <property type="component" value="Unassembled WGS sequence"/>
</dbReference>